<sequence length="281" mass="32451">METIRALIKWAHQLLPEEQFPERNEEITLILKHVFGVERYEILTHSGDTVSSEKQTEFISIVRERATYKPLAYILGYVPFYHDVFPVSSETLIPRSDTECLIEQARLLFSKPPNSVLDIGTGTGVIALSLRRLFPNSGITALDIVSEPFENSCKALDIDNVGFERMDFLDRKNWQRFSGQKFDLIVSNPPYLSEADMERLEPQVKNFEPQTALYAEDQGLLFYKQIHNFCCEYLAENGYCLLEIDYKWQNVKALFSEKFFIFPPIKDLSGLERCLVIKAQS</sequence>
<dbReference type="NCBIfam" id="TIGR00536">
    <property type="entry name" value="hemK_fam"/>
    <property type="match status" value="1"/>
</dbReference>
<accession>A0A1I1D9V4</accession>
<evidence type="ECO:0000256" key="2">
    <source>
        <dbReference type="ARBA" id="ARBA00022679"/>
    </source>
</evidence>
<evidence type="ECO:0000313" key="7">
    <source>
        <dbReference type="Proteomes" id="UP000240042"/>
    </source>
</evidence>
<keyword evidence="2 6" id="KW-0808">Transferase</keyword>
<dbReference type="InterPro" id="IPR029063">
    <property type="entry name" value="SAM-dependent_MTases_sf"/>
</dbReference>
<dbReference type="PANTHER" id="PTHR18895">
    <property type="entry name" value="HEMK METHYLTRANSFERASE"/>
    <property type="match status" value="1"/>
</dbReference>
<protein>
    <submittedName>
        <fullName evidence="6">Release factor glutamine methyltransferase</fullName>
    </submittedName>
</protein>
<evidence type="ECO:0000313" key="6">
    <source>
        <dbReference type="EMBL" id="SFB69868.1"/>
    </source>
</evidence>
<name>A0A1I1D9V4_BREAD</name>
<dbReference type="InterPro" id="IPR002052">
    <property type="entry name" value="DNA_methylase_N6_adenine_CS"/>
</dbReference>
<dbReference type="Gene3D" id="3.40.50.150">
    <property type="entry name" value="Vaccinia Virus protein VP39"/>
    <property type="match status" value="1"/>
</dbReference>
<dbReference type="CDD" id="cd02440">
    <property type="entry name" value="AdoMet_MTases"/>
    <property type="match status" value="1"/>
</dbReference>
<dbReference type="NCBIfam" id="TIGR03534">
    <property type="entry name" value="RF_mod_PrmC"/>
    <property type="match status" value="1"/>
</dbReference>
<keyword evidence="3" id="KW-0949">S-adenosyl-L-methionine</keyword>
<dbReference type="RefSeq" id="WP_092317658.1">
    <property type="nucleotide sequence ID" value="NZ_FOKY01000001.1"/>
</dbReference>
<dbReference type="SUPFAM" id="SSF53335">
    <property type="entry name" value="S-adenosyl-L-methionine-dependent methyltransferases"/>
    <property type="match status" value="1"/>
</dbReference>
<evidence type="ECO:0000259" key="4">
    <source>
        <dbReference type="Pfam" id="PF13847"/>
    </source>
</evidence>
<evidence type="ECO:0000256" key="1">
    <source>
        <dbReference type="ARBA" id="ARBA00022603"/>
    </source>
</evidence>
<dbReference type="PROSITE" id="PS00092">
    <property type="entry name" value="N6_MTASE"/>
    <property type="match status" value="1"/>
</dbReference>
<gene>
    <name evidence="6" type="ORF">SAMN02745150_00308</name>
</gene>
<dbReference type="Proteomes" id="UP000240042">
    <property type="component" value="Unassembled WGS sequence"/>
</dbReference>
<keyword evidence="1 6" id="KW-0489">Methyltransferase</keyword>
<dbReference type="OrthoDB" id="9800643at2"/>
<reference evidence="7" key="1">
    <citation type="submission" date="2016-10" db="EMBL/GenBank/DDBJ databases">
        <authorList>
            <person name="Varghese N."/>
            <person name="Submissions S."/>
        </authorList>
    </citation>
    <scope>NUCLEOTIDE SEQUENCE [LARGE SCALE GENOMIC DNA]</scope>
    <source>
        <strain evidence="7">ATCC 43811</strain>
    </source>
</reference>
<dbReference type="GO" id="GO:0008276">
    <property type="term" value="F:protein methyltransferase activity"/>
    <property type="evidence" value="ECO:0007669"/>
    <property type="project" value="InterPro"/>
</dbReference>
<evidence type="ECO:0000259" key="5">
    <source>
        <dbReference type="Pfam" id="PF17827"/>
    </source>
</evidence>
<dbReference type="STRING" id="34097.SAMN02745150_00308"/>
<dbReference type="InterPro" id="IPR050320">
    <property type="entry name" value="N5-glutamine_MTase"/>
</dbReference>
<dbReference type="EMBL" id="FOKY01000001">
    <property type="protein sequence ID" value="SFB69868.1"/>
    <property type="molecule type" value="Genomic_DNA"/>
</dbReference>
<evidence type="ECO:0000256" key="3">
    <source>
        <dbReference type="ARBA" id="ARBA00022691"/>
    </source>
</evidence>
<dbReference type="InterPro" id="IPR040758">
    <property type="entry name" value="PrmC_N"/>
</dbReference>
<dbReference type="InterPro" id="IPR019874">
    <property type="entry name" value="RF_methyltr_PrmC"/>
</dbReference>
<keyword evidence="7" id="KW-1185">Reference proteome</keyword>
<feature type="domain" description="Methyltransferase" evidence="4">
    <location>
        <begin position="115"/>
        <end position="203"/>
    </location>
</feature>
<dbReference type="InterPro" id="IPR004556">
    <property type="entry name" value="HemK-like"/>
</dbReference>
<dbReference type="InterPro" id="IPR025714">
    <property type="entry name" value="Methyltranfer_dom"/>
</dbReference>
<dbReference type="GO" id="GO:0003676">
    <property type="term" value="F:nucleic acid binding"/>
    <property type="evidence" value="ECO:0007669"/>
    <property type="project" value="InterPro"/>
</dbReference>
<dbReference type="GO" id="GO:0032259">
    <property type="term" value="P:methylation"/>
    <property type="evidence" value="ECO:0007669"/>
    <property type="project" value="UniProtKB-KW"/>
</dbReference>
<dbReference type="Pfam" id="PF17827">
    <property type="entry name" value="PrmC_N"/>
    <property type="match status" value="1"/>
</dbReference>
<feature type="domain" description="Release factor glutamine methyltransferase N-terminal" evidence="5">
    <location>
        <begin position="7"/>
        <end position="76"/>
    </location>
</feature>
<dbReference type="PANTHER" id="PTHR18895:SF74">
    <property type="entry name" value="MTRF1L RELEASE FACTOR GLUTAMINE METHYLTRANSFERASE"/>
    <property type="match status" value="1"/>
</dbReference>
<proteinExistence type="predicted"/>
<dbReference type="Gene3D" id="1.10.8.10">
    <property type="entry name" value="DNA helicase RuvA subunit, C-terminal domain"/>
    <property type="match status" value="1"/>
</dbReference>
<dbReference type="Pfam" id="PF13847">
    <property type="entry name" value="Methyltransf_31"/>
    <property type="match status" value="1"/>
</dbReference>
<dbReference type="AlphaFoldDB" id="A0A1I1D9V4"/>
<organism evidence="6 7">
    <name type="scientific">Brevinema andersonii</name>
    <dbReference type="NCBI Taxonomy" id="34097"/>
    <lineage>
        <taxon>Bacteria</taxon>
        <taxon>Pseudomonadati</taxon>
        <taxon>Spirochaetota</taxon>
        <taxon>Spirochaetia</taxon>
        <taxon>Brevinematales</taxon>
        <taxon>Brevinemataceae</taxon>
        <taxon>Brevinema</taxon>
    </lineage>
</organism>